<dbReference type="InterPro" id="IPR036641">
    <property type="entry name" value="HPT_dom_sf"/>
</dbReference>
<dbReference type="PROSITE" id="PS50110">
    <property type="entry name" value="RESPONSE_REGULATORY"/>
    <property type="match status" value="2"/>
</dbReference>
<gene>
    <name evidence="23" type="ORF">MD483_01540</name>
</gene>
<keyword evidence="13" id="KW-0902">Two-component regulatory system</keyword>
<dbReference type="FunFam" id="1.10.287.130:FF:000002">
    <property type="entry name" value="Two-component osmosensing histidine kinase"/>
    <property type="match status" value="1"/>
</dbReference>
<dbReference type="Pfam" id="PF01627">
    <property type="entry name" value="Hpt"/>
    <property type="match status" value="1"/>
</dbReference>
<feature type="transmembrane region" description="Helical" evidence="19">
    <location>
        <begin position="431"/>
        <end position="453"/>
    </location>
</feature>
<dbReference type="SMART" id="SM00388">
    <property type="entry name" value="HisKA"/>
    <property type="match status" value="1"/>
</dbReference>
<comment type="catalytic activity">
    <reaction evidence="1">
        <text>ATP + protein L-histidine = ADP + protein N-phospho-L-histidine.</text>
        <dbReference type="EC" id="2.7.13.3"/>
    </reaction>
</comment>
<feature type="modified residue" description="4-aspartylphosphate" evidence="18">
    <location>
        <position position="780"/>
    </location>
</feature>
<dbReference type="InterPro" id="IPR032255">
    <property type="entry name" value="HBM"/>
</dbReference>
<keyword evidence="4" id="KW-1003">Cell membrane</keyword>
<evidence type="ECO:0000256" key="8">
    <source>
        <dbReference type="ARBA" id="ARBA00022741"/>
    </source>
</evidence>
<evidence type="ECO:0000256" key="15">
    <source>
        <dbReference type="ARBA" id="ARBA00064003"/>
    </source>
</evidence>
<evidence type="ECO:0000256" key="9">
    <source>
        <dbReference type="ARBA" id="ARBA00022777"/>
    </source>
</evidence>
<comment type="subcellular location">
    <subcellularLocation>
        <location evidence="2">Cell membrane</location>
        <topology evidence="2">Multi-pass membrane protein</topology>
    </subcellularLocation>
</comment>
<keyword evidence="12 19" id="KW-1133">Transmembrane helix</keyword>
<evidence type="ECO:0000256" key="5">
    <source>
        <dbReference type="ARBA" id="ARBA00022553"/>
    </source>
</evidence>
<reference evidence="23" key="1">
    <citation type="submission" date="2022-02" db="EMBL/GenBank/DDBJ databases">
        <title>Vibrio sp. nov., a new bacterium isolated from Bohai sea, China.</title>
        <authorList>
            <person name="Yuan Y."/>
        </authorList>
    </citation>
    <scope>NUCLEOTIDE SEQUENCE</scope>
    <source>
        <strain evidence="23">DBSS07</strain>
    </source>
</reference>
<dbReference type="EMBL" id="JAKRRX010000005">
    <property type="protein sequence ID" value="MCW8332519.1"/>
    <property type="molecule type" value="Genomic_DNA"/>
</dbReference>
<dbReference type="InterPro" id="IPR036097">
    <property type="entry name" value="HisK_dim/P_sf"/>
</dbReference>
<dbReference type="InterPro" id="IPR004358">
    <property type="entry name" value="Sig_transdc_His_kin-like_C"/>
</dbReference>
<feature type="domain" description="Histidine kinase" evidence="20">
    <location>
        <begin position="487"/>
        <end position="708"/>
    </location>
</feature>
<dbReference type="Pfam" id="PF00512">
    <property type="entry name" value="HisKA"/>
    <property type="match status" value="1"/>
</dbReference>
<dbReference type="SUPFAM" id="SSF55874">
    <property type="entry name" value="ATPase domain of HSP90 chaperone/DNA topoisomerase II/histidine kinase"/>
    <property type="match status" value="1"/>
</dbReference>
<dbReference type="SMART" id="SM00448">
    <property type="entry name" value="REC"/>
    <property type="match status" value="2"/>
</dbReference>
<evidence type="ECO:0000256" key="11">
    <source>
        <dbReference type="ARBA" id="ARBA00022840"/>
    </source>
</evidence>
<feature type="domain" description="HPt" evidence="22">
    <location>
        <begin position="1036"/>
        <end position="1136"/>
    </location>
</feature>
<evidence type="ECO:0000256" key="1">
    <source>
        <dbReference type="ARBA" id="ARBA00000085"/>
    </source>
</evidence>
<proteinExistence type="predicted"/>
<evidence type="ECO:0000259" key="22">
    <source>
        <dbReference type="PROSITE" id="PS50894"/>
    </source>
</evidence>
<keyword evidence="6" id="KW-0808">Transferase</keyword>
<dbReference type="SMART" id="SM00387">
    <property type="entry name" value="HATPase_c"/>
    <property type="match status" value="1"/>
</dbReference>
<dbReference type="FunFam" id="3.30.565.10:FF:000010">
    <property type="entry name" value="Sensor histidine kinase RcsC"/>
    <property type="match status" value="1"/>
</dbReference>
<dbReference type="PROSITE" id="PS50894">
    <property type="entry name" value="HPT"/>
    <property type="match status" value="1"/>
</dbReference>
<evidence type="ECO:0000259" key="20">
    <source>
        <dbReference type="PROSITE" id="PS50109"/>
    </source>
</evidence>
<comment type="subunit">
    <text evidence="15">At low DSF concentrations, interacts with RpfF.</text>
</comment>
<accession>A0A9X3CBZ7</accession>
<evidence type="ECO:0000256" key="13">
    <source>
        <dbReference type="ARBA" id="ARBA00023012"/>
    </source>
</evidence>
<dbReference type="PROSITE" id="PS50109">
    <property type="entry name" value="HIS_KIN"/>
    <property type="match status" value="1"/>
</dbReference>
<dbReference type="InterPro" id="IPR001789">
    <property type="entry name" value="Sig_transdc_resp-reg_receiver"/>
</dbReference>
<evidence type="ECO:0000256" key="2">
    <source>
        <dbReference type="ARBA" id="ARBA00004651"/>
    </source>
</evidence>
<keyword evidence="7 19" id="KW-0812">Transmembrane</keyword>
<organism evidence="23 24">
    <name type="scientific">Vibrio paucivorans</name>
    <dbReference type="NCBI Taxonomy" id="2829489"/>
    <lineage>
        <taxon>Bacteria</taxon>
        <taxon>Pseudomonadati</taxon>
        <taxon>Pseudomonadota</taxon>
        <taxon>Gammaproteobacteria</taxon>
        <taxon>Vibrionales</taxon>
        <taxon>Vibrionaceae</taxon>
        <taxon>Vibrio</taxon>
    </lineage>
</organism>
<dbReference type="PRINTS" id="PR00344">
    <property type="entry name" value="BCTRLSENSOR"/>
</dbReference>
<dbReference type="PANTHER" id="PTHR45339">
    <property type="entry name" value="HYBRID SIGNAL TRANSDUCTION HISTIDINE KINASE J"/>
    <property type="match status" value="1"/>
</dbReference>
<keyword evidence="11" id="KW-0067">ATP-binding</keyword>
<dbReference type="SUPFAM" id="SSF52172">
    <property type="entry name" value="CheY-like"/>
    <property type="match status" value="2"/>
</dbReference>
<dbReference type="InterPro" id="IPR005467">
    <property type="entry name" value="His_kinase_dom"/>
</dbReference>
<keyword evidence="8" id="KW-0547">Nucleotide-binding</keyword>
<evidence type="ECO:0000313" key="23">
    <source>
        <dbReference type="EMBL" id="MCW8332519.1"/>
    </source>
</evidence>
<keyword evidence="10" id="KW-0378">Hydrolase</keyword>
<dbReference type="InterPro" id="IPR036890">
    <property type="entry name" value="HATPase_C_sf"/>
</dbReference>
<feature type="domain" description="Response regulatory" evidence="21">
    <location>
        <begin position="877"/>
        <end position="993"/>
    </location>
</feature>
<feature type="domain" description="Response regulatory" evidence="21">
    <location>
        <begin position="727"/>
        <end position="849"/>
    </location>
</feature>
<keyword evidence="24" id="KW-1185">Reference proteome</keyword>
<comment type="caution">
    <text evidence="23">The sequence shown here is derived from an EMBL/GenBank/DDBJ whole genome shotgun (WGS) entry which is preliminary data.</text>
</comment>
<dbReference type="PANTHER" id="PTHR45339:SF1">
    <property type="entry name" value="HYBRID SIGNAL TRANSDUCTION HISTIDINE KINASE J"/>
    <property type="match status" value="1"/>
</dbReference>
<evidence type="ECO:0000256" key="19">
    <source>
        <dbReference type="SAM" id="Phobius"/>
    </source>
</evidence>
<evidence type="ECO:0000256" key="14">
    <source>
        <dbReference type="ARBA" id="ARBA00023136"/>
    </source>
</evidence>
<dbReference type="Gene3D" id="1.20.120.160">
    <property type="entry name" value="HPT domain"/>
    <property type="match status" value="1"/>
</dbReference>
<evidence type="ECO:0000256" key="7">
    <source>
        <dbReference type="ARBA" id="ARBA00022692"/>
    </source>
</evidence>
<evidence type="ECO:0000259" key="21">
    <source>
        <dbReference type="PROSITE" id="PS50110"/>
    </source>
</evidence>
<keyword evidence="14 19" id="KW-0472">Membrane</keyword>
<dbReference type="InterPro" id="IPR008207">
    <property type="entry name" value="Sig_transdc_His_kin_Hpt_dom"/>
</dbReference>
<dbReference type="InterPro" id="IPR003661">
    <property type="entry name" value="HisK_dim/P_dom"/>
</dbReference>
<dbReference type="CDD" id="cd16922">
    <property type="entry name" value="HATPase_EvgS-ArcB-TorS-like"/>
    <property type="match status" value="1"/>
</dbReference>
<dbReference type="SUPFAM" id="SSF47384">
    <property type="entry name" value="Homodimeric domain of signal transducing histidine kinase"/>
    <property type="match status" value="1"/>
</dbReference>
<dbReference type="AlphaFoldDB" id="A0A9X3CBZ7"/>
<dbReference type="CDD" id="cd17546">
    <property type="entry name" value="REC_hyHK_CKI1_RcsC-like"/>
    <property type="match status" value="2"/>
</dbReference>
<dbReference type="Proteomes" id="UP001155586">
    <property type="component" value="Unassembled WGS sequence"/>
</dbReference>
<sequence length="1203" mass="133116">MNQTQDYAWDSKRILTGFILASVLLVIAGSIGWYNLNQRFDAVDYYANNAQLISSLDEVKIHEQSYVRLPDPTIAKQTFDTLEKTRQAASIVVEQGMDENILNLIDQYQQQFSQYIELDRAQADSRLEITANGELASDAIEKMRQHYETHTEQQMAEVSTLRGKVTQSSEHTLLSQKLVSQIANVQYHEKAFLLSNDLNDYGQIQFELHKAEQLVEELQPLLTDPVSQQKMALVINAKNRYLTSLVSLRGIRSMDDKMKATMFGHVDRAGAEFNRSASALREYQHELLDQYQRNVSDKQVEISNQLAFSANLLSIQSLISDAQQADRDYSLSLTATSQRQYSQEVIGYLNYVLKLTASLGNQTHDDVGATTLQDIENNTSQYLALFENLISQREDTNTQLAKLDSVYQQLDSLILPTYQTQLSVVESSGSITTYLAIGGVTFLATLLLLGLLANKSHSALERFADKLEIARDEADSANQAKSDFLANMSHEIRTPMNAIIGMSYLALKTDLSRAQRNYIHKVKLSADSLLGLINDILDFSKIEAGKLDIEAVDFHLENVLDNISNLVGLRASERGLELLIHIERDVPTTLVGDPLRLGQILINLANNAVKFTEKGEVKISIAVEQRDGDNITLKFAVSDSGIGMTQEQAAKLFSKFTQADTSTTRKYGGTGLGLAISKELCQLMGGTISVETEQGKGSTFTFTTQLQVSQALTQETIKVPTSLGNLKILVVDDNASARIIVNDILESLNFQCHAVPSVDEAMQELTQALDSEPYDLVISDWQMPGKDGIDLVETIQTEFTDKQPNILMLTAYGREELAEALALRNLPTTSILDKPVTSSHLFDAIVSLYGIESGRVSRSDIEEQTQLANVQQLAGSHLLLVEDNEINQELATELLEGQQIKVTIAENGQQAIDMYKAQDFDGILMDCQMPIMDGYEATEFIRTKLDDKKIPIIAMTANVMERDKTKAKDAGMNDIIAKPIDVGSMFSTLAKWITPSAPVSTVSQQQTRHIDTPNIEADLKVKGLDIKLGLTRANQNSQLYLKLLNRFVAAYSDGENVVRNIKSSDDVSLEESTRYVHTLKGVTGNIGATELHELCVSLEATPSDEKLIAAVTQQLEALTKRIADAITPLTEQTEDNSDQGIDLSIVTALREAIEQNDTQALSILGELKSGSVIGLNNGEFVQLTNALEEFDFDSGLEILNKAS</sequence>
<dbReference type="CDD" id="cd00082">
    <property type="entry name" value="HisKA"/>
    <property type="match status" value="1"/>
</dbReference>
<evidence type="ECO:0000256" key="4">
    <source>
        <dbReference type="ARBA" id="ARBA00022475"/>
    </source>
</evidence>
<evidence type="ECO:0000256" key="16">
    <source>
        <dbReference type="ARBA" id="ARBA00068150"/>
    </source>
</evidence>
<dbReference type="InterPro" id="IPR003594">
    <property type="entry name" value="HATPase_dom"/>
</dbReference>
<dbReference type="Pfam" id="PF00072">
    <property type="entry name" value="Response_reg"/>
    <property type="match status" value="2"/>
</dbReference>
<dbReference type="RefSeq" id="WP_265686280.1">
    <property type="nucleotide sequence ID" value="NZ_JAKRRX010000005.1"/>
</dbReference>
<evidence type="ECO:0000256" key="18">
    <source>
        <dbReference type="PROSITE-ProRule" id="PRU00169"/>
    </source>
</evidence>
<dbReference type="GO" id="GO:0005524">
    <property type="term" value="F:ATP binding"/>
    <property type="evidence" value="ECO:0007669"/>
    <property type="project" value="UniProtKB-KW"/>
</dbReference>
<dbReference type="GO" id="GO:0000155">
    <property type="term" value="F:phosphorelay sensor kinase activity"/>
    <property type="evidence" value="ECO:0007669"/>
    <property type="project" value="InterPro"/>
</dbReference>
<evidence type="ECO:0000313" key="24">
    <source>
        <dbReference type="Proteomes" id="UP001155586"/>
    </source>
</evidence>
<dbReference type="Pfam" id="PF02518">
    <property type="entry name" value="HATPase_c"/>
    <property type="match status" value="1"/>
</dbReference>
<dbReference type="Gene3D" id="1.10.287.130">
    <property type="match status" value="1"/>
</dbReference>
<dbReference type="Gene3D" id="3.40.50.2300">
    <property type="match status" value="2"/>
</dbReference>
<evidence type="ECO:0000256" key="3">
    <source>
        <dbReference type="ARBA" id="ARBA00012438"/>
    </source>
</evidence>
<keyword evidence="5 18" id="KW-0597">Phosphoprotein</keyword>
<dbReference type="SMART" id="SM01358">
    <property type="entry name" value="HBM"/>
    <property type="match status" value="1"/>
</dbReference>
<evidence type="ECO:0000256" key="17">
    <source>
        <dbReference type="PROSITE-ProRule" id="PRU00110"/>
    </source>
</evidence>
<evidence type="ECO:0000256" key="10">
    <source>
        <dbReference type="ARBA" id="ARBA00022801"/>
    </source>
</evidence>
<evidence type="ECO:0000256" key="12">
    <source>
        <dbReference type="ARBA" id="ARBA00022989"/>
    </source>
</evidence>
<feature type="transmembrane region" description="Helical" evidence="19">
    <location>
        <begin position="14"/>
        <end position="34"/>
    </location>
</feature>
<feature type="modified residue" description="Phosphohistidine" evidence="17">
    <location>
        <position position="1077"/>
    </location>
</feature>
<dbReference type="Gene3D" id="3.30.565.10">
    <property type="entry name" value="Histidine kinase-like ATPase, C-terminal domain"/>
    <property type="match status" value="1"/>
</dbReference>
<feature type="modified residue" description="4-aspartylphosphate" evidence="18">
    <location>
        <position position="926"/>
    </location>
</feature>
<dbReference type="SUPFAM" id="SSF47226">
    <property type="entry name" value="Histidine-containing phosphotransfer domain, HPT domain"/>
    <property type="match status" value="1"/>
</dbReference>
<keyword evidence="9" id="KW-0418">Kinase</keyword>
<protein>
    <recommendedName>
        <fullName evidence="16">Sensory/regulatory protein RpfC</fullName>
        <ecNumber evidence="3">2.7.13.3</ecNumber>
    </recommendedName>
</protein>
<dbReference type="GO" id="GO:0005886">
    <property type="term" value="C:plasma membrane"/>
    <property type="evidence" value="ECO:0007669"/>
    <property type="project" value="UniProtKB-SubCell"/>
</dbReference>
<dbReference type="EC" id="2.7.13.3" evidence="3"/>
<name>A0A9X3CBZ7_9VIBR</name>
<evidence type="ECO:0000256" key="6">
    <source>
        <dbReference type="ARBA" id="ARBA00022679"/>
    </source>
</evidence>
<dbReference type="InterPro" id="IPR011006">
    <property type="entry name" value="CheY-like_superfamily"/>
</dbReference>
<dbReference type="GO" id="GO:0016787">
    <property type="term" value="F:hydrolase activity"/>
    <property type="evidence" value="ECO:0007669"/>
    <property type="project" value="UniProtKB-KW"/>
</dbReference>